<organism evidence="1 2">
    <name type="scientific">Paraburkholderia caballeronis</name>
    <dbReference type="NCBI Taxonomy" id="416943"/>
    <lineage>
        <taxon>Bacteria</taxon>
        <taxon>Pseudomonadati</taxon>
        <taxon>Pseudomonadota</taxon>
        <taxon>Betaproteobacteria</taxon>
        <taxon>Burkholderiales</taxon>
        <taxon>Burkholderiaceae</taxon>
        <taxon>Paraburkholderia</taxon>
    </lineage>
</organism>
<dbReference type="EMBL" id="FOAJ01000015">
    <property type="protein sequence ID" value="SEL83605.1"/>
    <property type="molecule type" value="Genomic_DNA"/>
</dbReference>
<dbReference type="Proteomes" id="UP000199120">
    <property type="component" value="Unassembled WGS sequence"/>
</dbReference>
<protein>
    <submittedName>
        <fullName evidence="1">Uncharacterized protein</fullName>
    </submittedName>
</protein>
<evidence type="ECO:0000313" key="1">
    <source>
        <dbReference type="EMBL" id="SEL83605.1"/>
    </source>
</evidence>
<name>A0A1H7TGA5_9BURK</name>
<evidence type="ECO:0000313" key="2">
    <source>
        <dbReference type="Proteomes" id="UP000199120"/>
    </source>
</evidence>
<keyword evidence="2" id="KW-1185">Reference proteome</keyword>
<accession>A0A1H7TGA5</accession>
<gene>
    <name evidence="1" type="ORF">SAMN05192542_11534</name>
</gene>
<sequence length="162" mass="18303">MQREAGALPEPEDEGLQREIVSPLRKAFGQFVNRELRFAVMLDEERTGDDGDRQARVRKLVERFAEAIAYARALDRCDGDHASLASCLARLSGELRSCLSDAETVYHGSIRCSTEFIPPHFMPMAGRSCGSRPRWGRMRRNACKWARLAQLGIFCRVAVFAR</sequence>
<reference evidence="2" key="1">
    <citation type="submission" date="2016-10" db="EMBL/GenBank/DDBJ databases">
        <authorList>
            <person name="Varghese N."/>
            <person name="Submissions S."/>
        </authorList>
    </citation>
    <scope>NUCLEOTIDE SEQUENCE [LARGE SCALE GENOMIC DNA]</scope>
    <source>
        <strain evidence="2">LMG 26416</strain>
    </source>
</reference>
<proteinExistence type="predicted"/>
<dbReference type="AlphaFoldDB" id="A0A1H7TGA5"/>